<dbReference type="CDD" id="cd03801">
    <property type="entry name" value="GT4_PimA-like"/>
    <property type="match status" value="1"/>
</dbReference>
<dbReference type="RefSeq" id="WP_054404505.1">
    <property type="nucleotide sequence ID" value="NZ_LIUT01000006.1"/>
</dbReference>
<dbReference type="EMBL" id="LIUT01000006">
    <property type="protein sequence ID" value="KOR76608.1"/>
    <property type="molecule type" value="Genomic_DNA"/>
</dbReference>
<protein>
    <submittedName>
        <fullName evidence="3">Glycosyltransferase</fullName>
    </submittedName>
</protein>
<dbReference type="Proteomes" id="UP000036932">
    <property type="component" value="Unassembled WGS sequence"/>
</dbReference>
<dbReference type="PANTHER" id="PTHR12526:SF630">
    <property type="entry name" value="GLYCOSYLTRANSFERASE"/>
    <property type="match status" value="1"/>
</dbReference>
<dbReference type="InterPro" id="IPR001296">
    <property type="entry name" value="Glyco_trans_1"/>
</dbReference>
<comment type="caution">
    <text evidence="3">The sequence shown here is derived from an EMBL/GenBank/DDBJ whole genome shotgun (WGS) entry which is preliminary data.</text>
</comment>
<feature type="domain" description="Glycosyl transferase family 1" evidence="1">
    <location>
        <begin position="175"/>
        <end position="326"/>
    </location>
</feature>
<dbReference type="InterPro" id="IPR028098">
    <property type="entry name" value="Glyco_trans_4-like_N"/>
</dbReference>
<evidence type="ECO:0000313" key="3">
    <source>
        <dbReference type="EMBL" id="KOR76608.1"/>
    </source>
</evidence>
<dbReference type="Pfam" id="PF00534">
    <property type="entry name" value="Glycos_transf_1"/>
    <property type="match status" value="1"/>
</dbReference>
<accession>A0A0M1N370</accession>
<dbReference type="GO" id="GO:0016757">
    <property type="term" value="F:glycosyltransferase activity"/>
    <property type="evidence" value="ECO:0007669"/>
    <property type="project" value="InterPro"/>
</dbReference>
<dbReference type="OrthoDB" id="9804196at2"/>
<organism evidence="3 4">
    <name type="scientific">Paenibacillus solani</name>
    <dbReference type="NCBI Taxonomy" id="1705565"/>
    <lineage>
        <taxon>Bacteria</taxon>
        <taxon>Bacillati</taxon>
        <taxon>Bacillota</taxon>
        <taxon>Bacilli</taxon>
        <taxon>Bacillales</taxon>
        <taxon>Paenibacillaceae</taxon>
        <taxon>Paenibacillus</taxon>
    </lineage>
</organism>
<sequence length="350" mass="39021">MNILHIANHVKQSGNGIVNVMVDLACEQAKIGHHVAVASEGGHYIDLLQQHGIQHYTLDQTRKPAQMMQAFFNFRKIVKTFKPDIIHAHMMTGALLSRISRGFHKYKIVTHIHNEFQKSADVMKVGDSVIAVSQAVAASMLNRGVKESKLHVVRNGTIGSSRRKPGEEVTLNGIAIVSVSGMYERKGIFELMEAFENVASVYPEANLYLLGEGPDRSKFEWRASQSPYRDRIHFLGYQPDPQTYMRAADVFVLASHKESFGLVLIEAREVGCAIVATDVDGIPETLDFGKSGILVPPKTPGKLANAILAMLQYPDVREAYRKEAQQGLEYYSVERVAKDTLKIYEQLLIS</sequence>
<keyword evidence="4" id="KW-1185">Reference proteome</keyword>
<proteinExistence type="predicted"/>
<dbReference type="PANTHER" id="PTHR12526">
    <property type="entry name" value="GLYCOSYLTRANSFERASE"/>
    <property type="match status" value="1"/>
</dbReference>
<dbReference type="AlphaFoldDB" id="A0A0M1N370"/>
<dbReference type="SUPFAM" id="SSF53756">
    <property type="entry name" value="UDP-Glycosyltransferase/glycogen phosphorylase"/>
    <property type="match status" value="1"/>
</dbReference>
<evidence type="ECO:0000313" key="4">
    <source>
        <dbReference type="Proteomes" id="UP000036932"/>
    </source>
</evidence>
<feature type="domain" description="Glycosyltransferase subfamily 4-like N-terminal" evidence="2">
    <location>
        <begin position="15"/>
        <end position="156"/>
    </location>
</feature>
<gene>
    <name evidence="3" type="ORF">AM231_21890</name>
</gene>
<reference evidence="4" key="1">
    <citation type="submission" date="2015-08" db="EMBL/GenBank/DDBJ databases">
        <title>Genome sequencing project for genomic taxonomy and phylogenomics of Bacillus-like bacteria.</title>
        <authorList>
            <person name="Liu B."/>
            <person name="Wang J."/>
            <person name="Zhu Y."/>
            <person name="Liu G."/>
            <person name="Chen Q."/>
            <person name="Chen Z."/>
            <person name="Lan J."/>
            <person name="Che J."/>
            <person name="Ge C."/>
            <person name="Shi H."/>
            <person name="Pan Z."/>
            <person name="Liu X."/>
        </authorList>
    </citation>
    <scope>NUCLEOTIDE SEQUENCE [LARGE SCALE GENOMIC DNA]</scope>
    <source>
        <strain evidence="4">FJAT-22460</strain>
    </source>
</reference>
<evidence type="ECO:0000259" key="2">
    <source>
        <dbReference type="Pfam" id="PF13439"/>
    </source>
</evidence>
<keyword evidence="3" id="KW-0808">Transferase</keyword>
<dbReference type="Gene3D" id="3.40.50.2000">
    <property type="entry name" value="Glycogen Phosphorylase B"/>
    <property type="match status" value="2"/>
</dbReference>
<dbReference type="Pfam" id="PF13439">
    <property type="entry name" value="Glyco_transf_4"/>
    <property type="match status" value="1"/>
</dbReference>
<evidence type="ECO:0000259" key="1">
    <source>
        <dbReference type="Pfam" id="PF00534"/>
    </source>
</evidence>
<dbReference type="PATRIC" id="fig|1705565.3.peg.492"/>
<name>A0A0M1N370_9BACL</name>